<keyword evidence="7" id="KW-1185">Reference proteome</keyword>
<feature type="domain" description="PAC" evidence="5">
    <location>
        <begin position="345"/>
        <end position="398"/>
    </location>
</feature>
<evidence type="ECO:0000256" key="1">
    <source>
        <dbReference type="ARBA" id="ARBA00000085"/>
    </source>
</evidence>
<gene>
    <name evidence="6" type="ORF">KRX52_18905</name>
</gene>
<dbReference type="InterPro" id="IPR003661">
    <property type="entry name" value="HisK_dim/P_dom"/>
</dbReference>
<dbReference type="InterPro" id="IPR000700">
    <property type="entry name" value="PAS-assoc_C"/>
</dbReference>
<protein>
    <recommendedName>
        <fullName evidence="2">histidine kinase</fullName>
        <ecNumber evidence="2">2.7.13.3</ecNumber>
    </recommendedName>
</protein>
<dbReference type="SMART" id="SM00388">
    <property type="entry name" value="HisKA"/>
    <property type="match status" value="1"/>
</dbReference>
<evidence type="ECO:0000313" key="7">
    <source>
        <dbReference type="Proteomes" id="UP000813068"/>
    </source>
</evidence>
<dbReference type="Pfam" id="PF08447">
    <property type="entry name" value="PAS_3"/>
    <property type="match status" value="1"/>
</dbReference>
<dbReference type="Pfam" id="PF13188">
    <property type="entry name" value="PAS_8"/>
    <property type="match status" value="1"/>
</dbReference>
<evidence type="ECO:0000259" key="5">
    <source>
        <dbReference type="PROSITE" id="PS50113"/>
    </source>
</evidence>
<dbReference type="PANTHER" id="PTHR43065:SF42">
    <property type="entry name" value="TWO-COMPONENT SENSOR PPRA"/>
    <property type="match status" value="1"/>
</dbReference>
<dbReference type="CDD" id="cd00130">
    <property type="entry name" value="PAS"/>
    <property type="match status" value="1"/>
</dbReference>
<dbReference type="InterPro" id="IPR000014">
    <property type="entry name" value="PAS"/>
</dbReference>
<dbReference type="CDD" id="cd00082">
    <property type="entry name" value="HisKA"/>
    <property type="match status" value="1"/>
</dbReference>
<feature type="domain" description="PAS" evidence="4">
    <location>
        <begin position="273"/>
        <end position="343"/>
    </location>
</feature>
<dbReference type="EMBL" id="JAHRGL010000071">
    <property type="protein sequence ID" value="MBV2134843.1"/>
    <property type="molecule type" value="Genomic_DNA"/>
</dbReference>
<comment type="caution">
    <text evidence="6">The sequence shown here is derived from an EMBL/GenBank/DDBJ whole genome shotgun (WGS) entry which is preliminary data.</text>
</comment>
<sequence length="777" mass="84197">MAEAAEPAGTPAARELLGLWRLAGEAVPRDELADALLRLARSRPEVAQAYYLGWQAAAGIYAELGSGRRLPPGPGDPAQASDAAVFAQLACAGELSVEALCRLPCWLGGRLRRAGIDRGVALALELAPGQPGLLLLVLRDAAATALAGWLGELLGALLRLARQPAPAAPLLQADDAPTLLLDADGRLLDLNRAAQRLLDDCRLEQALALLPVNHPQLQQACRQQLRSVGPVSAVVGGRSLLWQFIPEPGRGRVLVRGRDASAQLRSEREAAQASRLYRLITENTTDLISRHTPDGRFLDASPASWTLLGYWPEQLRGTPVRALLHPDDLGQMRQAAEVLAQRGYHTLSYRLRHRDGHYLWFETACRAIRETYTGAVVEIVSVSRDVTARVQGEEVRRRLAEVIEATTDLVLFLDRAGNLTYLNQSARRALGLAEGEAAPALAALLDAGDRARLLDEGLACAERSGVWESDMRLHPPGGQDSLPVSLVLLAHAGSGAARYFSLVARDMTERELRETQLRRHQDELAHTARLVTLGELASGIAHEINQPLAAVVNYASASQRYLQGAADNPQALERVAQGLERITAHANHAAEVIRRLRAFLRKGQRRMQALDVAVLAREAVRLCAWEAANGRVAIVEDLPDNLPPVYADRVLLEQVLLNLLRNAIEANREAHPHAPSRIRLAATAEAGGQRLCIVVEDQGPGVDEAELEQIFTPFYTRKAEGLGLGLSMSRTIVEGFGGELRASRQAEGLRLSCCLPLAGRGERPEPAGHSGPTEQQE</sequence>
<dbReference type="Pfam" id="PF02518">
    <property type="entry name" value="HATPase_c"/>
    <property type="match status" value="1"/>
</dbReference>
<evidence type="ECO:0000313" key="6">
    <source>
        <dbReference type="EMBL" id="MBV2134843.1"/>
    </source>
</evidence>
<evidence type="ECO:0000259" key="3">
    <source>
        <dbReference type="PROSITE" id="PS50109"/>
    </source>
</evidence>
<reference evidence="6 7" key="1">
    <citation type="submission" date="2021-06" db="EMBL/GenBank/DDBJ databases">
        <title>Differences between aerobic and microaerobic xylene degrading microbial communities.</title>
        <authorList>
            <person name="Banerjee S."/>
            <person name="Tancsics A."/>
        </authorList>
    </citation>
    <scope>NUCLEOTIDE SEQUENCE [LARGE SCALE GENOMIC DNA]</scope>
    <source>
        <strain evidence="6 7">MAP12</strain>
    </source>
</reference>
<comment type="catalytic activity">
    <reaction evidence="1">
        <text>ATP + protein L-histidine = ADP + protein N-phospho-L-histidine.</text>
        <dbReference type="EC" id="2.7.13.3"/>
    </reaction>
</comment>
<dbReference type="InterPro" id="IPR001610">
    <property type="entry name" value="PAC"/>
</dbReference>
<dbReference type="SMART" id="SM00387">
    <property type="entry name" value="HATPase_c"/>
    <property type="match status" value="1"/>
</dbReference>
<feature type="domain" description="Histidine kinase" evidence="3">
    <location>
        <begin position="539"/>
        <end position="759"/>
    </location>
</feature>
<dbReference type="EC" id="2.7.13.3" evidence="2"/>
<dbReference type="PROSITE" id="PS50113">
    <property type="entry name" value="PAC"/>
    <property type="match status" value="1"/>
</dbReference>
<dbReference type="RefSeq" id="WP_217683271.1">
    <property type="nucleotide sequence ID" value="NZ_JAHRGL010000071.1"/>
</dbReference>
<dbReference type="SMART" id="SM00086">
    <property type="entry name" value="PAC"/>
    <property type="match status" value="2"/>
</dbReference>
<dbReference type="Proteomes" id="UP000813068">
    <property type="component" value="Unassembled WGS sequence"/>
</dbReference>
<evidence type="ECO:0000259" key="4">
    <source>
        <dbReference type="PROSITE" id="PS50112"/>
    </source>
</evidence>
<organism evidence="6 7">
    <name type="scientific">Geopseudomonas aromaticivorans</name>
    <dbReference type="NCBI Taxonomy" id="2849492"/>
    <lineage>
        <taxon>Bacteria</taxon>
        <taxon>Pseudomonadati</taxon>
        <taxon>Pseudomonadota</taxon>
        <taxon>Gammaproteobacteria</taxon>
        <taxon>Pseudomonadales</taxon>
        <taxon>Pseudomonadaceae</taxon>
        <taxon>Geopseudomonas</taxon>
    </lineage>
</organism>
<accession>A0ABS6N1B5</accession>
<evidence type="ECO:0000256" key="2">
    <source>
        <dbReference type="ARBA" id="ARBA00012438"/>
    </source>
</evidence>
<dbReference type="NCBIfam" id="TIGR00229">
    <property type="entry name" value="sensory_box"/>
    <property type="match status" value="1"/>
</dbReference>
<dbReference type="SMART" id="SM00091">
    <property type="entry name" value="PAS"/>
    <property type="match status" value="3"/>
</dbReference>
<feature type="domain" description="PAS" evidence="4">
    <location>
        <begin position="395"/>
        <end position="436"/>
    </location>
</feature>
<dbReference type="PROSITE" id="PS50109">
    <property type="entry name" value="HIS_KIN"/>
    <property type="match status" value="1"/>
</dbReference>
<dbReference type="InterPro" id="IPR005467">
    <property type="entry name" value="His_kinase_dom"/>
</dbReference>
<dbReference type="Pfam" id="PF00512">
    <property type="entry name" value="HisKA"/>
    <property type="match status" value="1"/>
</dbReference>
<dbReference type="PANTHER" id="PTHR43065">
    <property type="entry name" value="SENSOR HISTIDINE KINASE"/>
    <property type="match status" value="1"/>
</dbReference>
<proteinExistence type="predicted"/>
<dbReference type="InterPro" id="IPR013655">
    <property type="entry name" value="PAS_fold_3"/>
</dbReference>
<name>A0ABS6N1B5_9GAMM</name>
<dbReference type="InterPro" id="IPR003594">
    <property type="entry name" value="HATPase_dom"/>
</dbReference>
<dbReference type="PROSITE" id="PS50112">
    <property type="entry name" value="PAS"/>
    <property type="match status" value="2"/>
</dbReference>